<evidence type="ECO:0000256" key="4">
    <source>
        <dbReference type="ARBA" id="ARBA00010617"/>
    </source>
</evidence>
<evidence type="ECO:0000313" key="17">
    <source>
        <dbReference type="Proteomes" id="UP001162156"/>
    </source>
</evidence>
<name>A0AAV8Y244_9CUCU</name>
<dbReference type="PRINTS" id="PR00385">
    <property type="entry name" value="P450"/>
</dbReference>
<evidence type="ECO:0000256" key="5">
    <source>
        <dbReference type="ARBA" id="ARBA00022617"/>
    </source>
</evidence>
<keyword evidence="12 15" id="KW-0472">Membrane</keyword>
<dbReference type="Proteomes" id="UP001162156">
    <property type="component" value="Unassembled WGS sequence"/>
</dbReference>
<evidence type="ECO:0000256" key="15">
    <source>
        <dbReference type="SAM" id="Phobius"/>
    </source>
</evidence>
<keyword evidence="5 13" id="KW-0349">Heme</keyword>
<feature type="binding site" description="axial binding residue" evidence="13">
    <location>
        <position position="457"/>
    </location>
    <ligand>
        <name>heme</name>
        <dbReference type="ChEBI" id="CHEBI:30413"/>
    </ligand>
    <ligandPart>
        <name>Fe</name>
        <dbReference type="ChEBI" id="CHEBI:18248"/>
    </ligandPart>
</feature>
<dbReference type="EMBL" id="JANEYF010002614">
    <property type="protein sequence ID" value="KAJ8944240.1"/>
    <property type="molecule type" value="Genomic_DNA"/>
</dbReference>
<comment type="caution">
    <text evidence="16">The sequence shown here is derived from an EMBL/GenBank/DDBJ whole genome shotgun (WGS) entry which is preliminary data.</text>
</comment>
<comment type="similarity">
    <text evidence="4 14">Belongs to the cytochrome P450 family.</text>
</comment>
<feature type="transmembrane region" description="Helical" evidence="15">
    <location>
        <begin position="12"/>
        <end position="31"/>
    </location>
</feature>
<dbReference type="FunFam" id="1.10.630.10:FF:000042">
    <property type="entry name" value="Cytochrome P450"/>
    <property type="match status" value="1"/>
</dbReference>
<keyword evidence="17" id="KW-1185">Reference proteome</keyword>
<keyword evidence="6 13" id="KW-0479">Metal-binding</keyword>
<dbReference type="InterPro" id="IPR017972">
    <property type="entry name" value="Cyt_P450_CS"/>
</dbReference>
<organism evidence="16 17">
    <name type="scientific">Rhamnusium bicolor</name>
    <dbReference type="NCBI Taxonomy" id="1586634"/>
    <lineage>
        <taxon>Eukaryota</taxon>
        <taxon>Metazoa</taxon>
        <taxon>Ecdysozoa</taxon>
        <taxon>Arthropoda</taxon>
        <taxon>Hexapoda</taxon>
        <taxon>Insecta</taxon>
        <taxon>Pterygota</taxon>
        <taxon>Neoptera</taxon>
        <taxon>Endopterygota</taxon>
        <taxon>Coleoptera</taxon>
        <taxon>Polyphaga</taxon>
        <taxon>Cucujiformia</taxon>
        <taxon>Chrysomeloidea</taxon>
        <taxon>Cerambycidae</taxon>
        <taxon>Lepturinae</taxon>
        <taxon>Rhagiini</taxon>
        <taxon>Rhamnusium</taxon>
    </lineage>
</organism>
<evidence type="ECO:0000256" key="12">
    <source>
        <dbReference type="ARBA" id="ARBA00023136"/>
    </source>
</evidence>
<dbReference type="InterPro" id="IPR001128">
    <property type="entry name" value="Cyt_P450"/>
</dbReference>
<keyword evidence="10 13" id="KW-0408">Iron</keyword>
<dbReference type="InterPro" id="IPR002401">
    <property type="entry name" value="Cyt_P450_E_grp-I"/>
</dbReference>
<dbReference type="InterPro" id="IPR036396">
    <property type="entry name" value="Cyt_P450_sf"/>
</dbReference>
<keyword evidence="15" id="KW-1133">Transmembrane helix</keyword>
<accession>A0AAV8Y244</accession>
<evidence type="ECO:0000256" key="3">
    <source>
        <dbReference type="ARBA" id="ARBA00004406"/>
    </source>
</evidence>
<evidence type="ECO:0000256" key="1">
    <source>
        <dbReference type="ARBA" id="ARBA00001971"/>
    </source>
</evidence>
<dbReference type="GO" id="GO:0005506">
    <property type="term" value="F:iron ion binding"/>
    <property type="evidence" value="ECO:0007669"/>
    <property type="project" value="InterPro"/>
</dbReference>
<gene>
    <name evidence="16" type="ORF">NQ314_009517</name>
</gene>
<evidence type="ECO:0000313" key="16">
    <source>
        <dbReference type="EMBL" id="KAJ8944240.1"/>
    </source>
</evidence>
<dbReference type="SUPFAM" id="SSF48264">
    <property type="entry name" value="Cytochrome P450"/>
    <property type="match status" value="1"/>
</dbReference>
<evidence type="ECO:0000256" key="14">
    <source>
        <dbReference type="RuleBase" id="RU000461"/>
    </source>
</evidence>
<evidence type="ECO:0000256" key="7">
    <source>
        <dbReference type="ARBA" id="ARBA00022824"/>
    </source>
</evidence>
<dbReference type="GO" id="GO:0004497">
    <property type="term" value="F:monooxygenase activity"/>
    <property type="evidence" value="ECO:0007669"/>
    <property type="project" value="UniProtKB-KW"/>
</dbReference>
<dbReference type="Gene3D" id="1.10.630.10">
    <property type="entry name" value="Cytochrome P450"/>
    <property type="match status" value="1"/>
</dbReference>
<keyword evidence="11 14" id="KW-0503">Monooxygenase</keyword>
<evidence type="ECO:0000256" key="6">
    <source>
        <dbReference type="ARBA" id="ARBA00022723"/>
    </source>
</evidence>
<evidence type="ECO:0008006" key="18">
    <source>
        <dbReference type="Google" id="ProtNLM"/>
    </source>
</evidence>
<evidence type="ECO:0000256" key="9">
    <source>
        <dbReference type="ARBA" id="ARBA00023002"/>
    </source>
</evidence>
<proteinExistence type="inferred from homology"/>
<dbReference type="AlphaFoldDB" id="A0AAV8Y244"/>
<dbReference type="PANTHER" id="PTHR24292:SF100">
    <property type="entry name" value="CYTOCHROME P450 6A16, ISOFORM B-RELATED"/>
    <property type="match status" value="1"/>
</dbReference>
<sequence>MTLFTESLLLDLLGIITALVAVVYAYFKWAYQYWQRRGIPYLEPFIPFGTFQNPFNRTVSMGDDLARVYRTIKSKGWKHGGAYNITRPTWIVVNLDLVKHVMTKDFNHFVDRGTYTNEKDDPLTCHLFAVGGKKWRNLRMKLSPTFTSGKMKSMFQTVIDCGLVLEKYIKENIDSKQAVDIKDLLGSFSTDVIGSCAFGLECNSFVEPDSPFRRYGKKILRRSLLDNLKLSFCIIYPDIARALRVRIINKEISDFFMKVVEDTINYRERNKYVRKDFLQLLIDIKNNKETQDNGYKGDGTTLTMPEIAAQSFVFFIAGFETSSTTMTFALYELATHQDMQDKVREEINTVFTKHDNQMTYDSLSELKYMKQVIDETLRKYPPVPFLTRKCVQDYKVPDEDVIIEKGTIVLISVYGIHYDEDYYKNPEVFDPERFNDENIAQRPKYTHLPFGEGPRICIGERFGIMQTKVGLTCLLRNFRVKLNEKTQIPLKMSSKQFLSAAEGDIWLNIEKL</sequence>
<evidence type="ECO:0000256" key="10">
    <source>
        <dbReference type="ARBA" id="ARBA00023004"/>
    </source>
</evidence>
<keyword evidence="15" id="KW-0812">Transmembrane</keyword>
<evidence type="ECO:0000256" key="13">
    <source>
        <dbReference type="PIRSR" id="PIRSR602401-1"/>
    </source>
</evidence>
<keyword evidence="7" id="KW-0256">Endoplasmic reticulum</keyword>
<dbReference type="PANTHER" id="PTHR24292">
    <property type="entry name" value="CYTOCHROME P450"/>
    <property type="match status" value="1"/>
</dbReference>
<dbReference type="InterPro" id="IPR050476">
    <property type="entry name" value="Insect_CytP450_Detox"/>
</dbReference>
<dbReference type="PROSITE" id="PS00086">
    <property type="entry name" value="CYTOCHROME_P450"/>
    <property type="match status" value="1"/>
</dbReference>
<comment type="cofactor">
    <cofactor evidence="1 13">
        <name>heme</name>
        <dbReference type="ChEBI" id="CHEBI:30413"/>
    </cofactor>
</comment>
<protein>
    <recommendedName>
        <fullName evidence="18">Cytochrome P450</fullName>
    </recommendedName>
</protein>
<keyword evidence="9 14" id="KW-0560">Oxidoreductase</keyword>
<dbReference type="CDD" id="cd11056">
    <property type="entry name" value="CYP6-like"/>
    <property type="match status" value="1"/>
</dbReference>
<dbReference type="GO" id="GO:0016705">
    <property type="term" value="F:oxidoreductase activity, acting on paired donors, with incorporation or reduction of molecular oxygen"/>
    <property type="evidence" value="ECO:0007669"/>
    <property type="project" value="InterPro"/>
</dbReference>
<evidence type="ECO:0000256" key="2">
    <source>
        <dbReference type="ARBA" id="ARBA00004174"/>
    </source>
</evidence>
<reference evidence="16" key="1">
    <citation type="journal article" date="2023" name="Insect Mol. Biol.">
        <title>Genome sequencing provides insights into the evolution of gene families encoding plant cell wall-degrading enzymes in longhorned beetles.</title>
        <authorList>
            <person name="Shin N.R."/>
            <person name="Okamura Y."/>
            <person name="Kirsch R."/>
            <person name="Pauchet Y."/>
        </authorList>
    </citation>
    <scope>NUCLEOTIDE SEQUENCE</scope>
    <source>
        <strain evidence="16">RBIC_L_NR</strain>
    </source>
</reference>
<evidence type="ECO:0000256" key="8">
    <source>
        <dbReference type="ARBA" id="ARBA00022848"/>
    </source>
</evidence>
<evidence type="ECO:0000256" key="11">
    <source>
        <dbReference type="ARBA" id="ARBA00023033"/>
    </source>
</evidence>
<dbReference type="GO" id="GO:0005789">
    <property type="term" value="C:endoplasmic reticulum membrane"/>
    <property type="evidence" value="ECO:0007669"/>
    <property type="project" value="UniProtKB-SubCell"/>
</dbReference>
<keyword evidence="8" id="KW-0492">Microsome</keyword>
<dbReference type="PRINTS" id="PR00463">
    <property type="entry name" value="EP450I"/>
</dbReference>
<dbReference type="GO" id="GO:0020037">
    <property type="term" value="F:heme binding"/>
    <property type="evidence" value="ECO:0007669"/>
    <property type="project" value="InterPro"/>
</dbReference>
<dbReference type="Pfam" id="PF00067">
    <property type="entry name" value="p450"/>
    <property type="match status" value="1"/>
</dbReference>
<comment type="subcellular location">
    <subcellularLocation>
        <location evidence="3">Endoplasmic reticulum membrane</location>
        <topology evidence="3">Peripheral membrane protein</topology>
    </subcellularLocation>
    <subcellularLocation>
        <location evidence="2">Microsome membrane</location>
        <topology evidence="2">Peripheral membrane protein</topology>
    </subcellularLocation>
</comment>